<dbReference type="InterPro" id="IPR017853">
    <property type="entry name" value="GH"/>
</dbReference>
<organism evidence="1 2">
    <name type="scientific">Tetracentron sinense</name>
    <name type="common">Spur-leaf</name>
    <dbReference type="NCBI Taxonomy" id="13715"/>
    <lineage>
        <taxon>Eukaryota</taxon>
        <taxon>Viridiplantae</taxon>
        <taxon>Streptophyta</taxon>
        <taxon>Embryophyta</taxon>
        <taxon>Tracheophyta</taxon>
        <taxon>Spermatophyta</taxon>
        <taxon>Magnoliopsida</taxon>
        <taxon>Trochodendrales</taxon>
        <taxon>Trochodendraceae</taxon>
        <taxon>Tetracentron</taxon>
    </lineage>
</organism>
<dbReference type="Proteomes" id="UP000655225">
    <property type="component" value="Unassembled WGS sequence"/>
</dbReference>
<proteinExistence type="predicted"/>
<dbReference type="Gene3D" id="3.20.20.80">
    <property type="entry name" value="Glycosidases"/>
    <property type="match status" value="1"/>
</dbReference>
<dbReference type="EMBL" id="JABCRI010000019">
    <property type="protein sequence ID" value="KAF8389184.1"/>
    <property type="molecule type" value="Genomic_DNA"/>
</dbReference>
<evidence type="ECO:0000313" key="2">
    <source>
        <dbReference type="Proteomes" id="UP000655225"/>
    </source>
</evidence>
<protein>
    <submittedName>
        <fullName evidence="1">Uncharacterized protein</fullName>
    </submittedName>
</protein>
<dbReference type="OrthoDB" id="73875at2759"/>
<accession>A0A834YI86</accession>
<keyword evidence="2" id="KW-1185">Reference proteome</keyword>
<comment type="caution">
    <text evidence="1">The sequence shown here is derived from an EMBL/GenBank/DDBJ whole genome shotgun (WGS) entry which is preliminary data.</text>
</comment>
<reference evidence="1 2" key="1">
    <citation type="submission" date="2020-04" db="EMBL/GenBank/DDBJ databases">
        <title>Plant Genome Project.</title>
        <authorList>
            <person name="Zhang R.-G."/>
        </authorList>
    </citation>
    <scope>NUCLEOTIDE SEQUENCE [LARGE SCALE GENOMIC DNA]</scope>
    <source>
        <strain evidence="1">YNK0</strain>
        <tissue evidence="1">Leaf</tissue>
    </source>
</reference>
<dbReference type="AlphaFoldDB" id="A0A834YI86"/>
<evidence type="ECO:0000313" key="1">
    <source>
        <dbReference type="EMBL" id="KAF8389184.1"/>
    </source>
</evidence>
<gene>
    <name evidence="1" type="ORF">HHK36_025877</name>
</gene>
<sequence>MLNVYKTITIIRTLLSISQDLLTHLEILLTIGFDDHQTIFTKVSYAKEMGLLGYYVWHVGSDNNWPLSQEGCFRGMGSITSRVQSKGCGNSLVILKKNIDS</sequence>
<dbReference type="SUPFAM" id="SSF51445">
    <property type="entry name" value="(Trans)glycosidases"/>
    <property type="match status" value="1"/>
</dbReference>
<name>A0A834YI86_TETSI</name>